<dbReference type="InterPro" id="IPR027417">
    <property type="entry name" value="P-loop_NTPase"/>
</dbReference>
<dbReference type="InterPro" id="IPR010623">
    <property type="entry name" value="IcmF_C"/>
</dbReference>
<dbReference type="InterPro" id="IPR017731">
    <property type="entry name" value="TssM1-like"/>
</dbReference>
<evidence type="ECO:0000256" key="2">
    <source>
        <dbReference type="SAM" id="Phobius"/>
    </source>
</evidence>
<protein>
    <submittedName>
        <fullName evidence="6">Type VI secretion system IcmF family protein</fullName>
    </submittedName>
    <submittedName>
        <fullName evidence="7">Type VI secretion system membrane subunit TssM</fullName>
    </submittedName>
</protein>
<dbReference type="InterPro" id="IPR053156">
    <property type="entry name" value="T6SS_TssM-like"/>
</dbReference>
<dbReference type="EMBL" id="CP064932">
    <property type="protein sequence ID" value="QPK11271.1"/>
    <property type="molecule type" value="Genomic_DNA"/>
</dbReference>
<feature type="domain" description="Type VI secretion system component TssM1 N-terminal" evidence="5">
    <location>
        <begin position="216"/>
        <end position="473"/>
    </location>
</feature>
<dbReference type="GeneID" id="45960542"/>
<dbReference type="KEGG" id="rpha:AMC79_PC00211"/>
<geneLocation type="plasmid" evidence="6 8">
    <name>pRphaN671d</name>
</geneLocation>
<evidence type="ECO:0000256" key="1">
    <source>
        <dbReference type="SAM" id="MobiDB-lite"/>
    </source>
</evidence>
<dbReference type="Proteomes" id="UP000540266">
    <property type="component" value="Plasmid pBS3a"/>
</dbReference>
<keyword evidence="2" id="KW-0472">Membrane</keyword>
<feature type="domain" description="Type VI secretion system IcmF C-terminal" evidence="3">
    <location>
        <begin position="1080"/>
        <end position="1181"/>
    </location>
</feature>
<dbReference type="EMBL" id="CP013572">
    <property type="protein sequence ID" value="ANL88093.1"/>
    <property type="molecule type" value="Genomic_DNA"/>
</dbReference>
<dbReference type="Pfam" id="PF06761">
    <property type="entry name" value="IcmF-related"/>
    <property type="match status" value="1"/>
</dbReference>
<sequence>MQSIKKALRWQWLRVGGAAIVCALIFTLGPHISVGGFAPLDSLRSQIAASMLIPVGYTVIYLIQSQLYKVQAYFEDLVQSRVSGALDAGGAEQKKGDPRPSDRSVGQASTLAERELEAIRHRFRETLTTLKGRRYAGGISRRWLYQRPWYVMIGPPNSGKTTAIVNSGLSFPMAARSGLRAAGGLAGTENCDWWITDDAVFVDTAGRYTVQEGDADRDKAVWRGLLRMLRRSRPRQPLNGVLVTIAISELNSTSEEVLADRARCIRERLLEVYRELRLQLPIYVLFTKSDLLAGFVEFFDDLGREGREAVWGFTFAQEASEDEGDPMAFAAAYDALVGRLNERLLERMQHESNLQRRALMFGFPQQVASLKHLTQQFLKEAFGGNSFQEPLMLRGVYFLSGTQIGMPFDRVANARSQTFEIAQPPCTALRGPGRNYFISRLLREVVFAEAGLVDANHRFDRRQRRIRYGAYTMIAAVIVTASVLWTFSYIRNVQLIESVRLMAGSYARGAEKLKLDRVESGDLRPILPLLQRLRDANGDSAGGRLSSSGLDQSKKIKVQTLAAYRRAVNTILLPRLMFRLETLLVERHDDDQFVYQALKVYLMLGQQGPLQRAVVKNWMAADWRVMFPAEADAGLRSALADHLDALMEGPLPHSELNGELIERSRAKLQTVSMARRVLDIIATSPEASRAPTWRLADHAGPLAQGVLARKSGQPLSEGVPGIYTRAGFYGTFLRLLPQVADAVAAEGWVLDSQVVAPIAAGDVSQKLRRSAADLYAQEFALRWDQLIGDMSIRPSGGIDDALRTLNTLSAPTSPMRLFLFAAAQELKLKQPPAPEDGLTKGDSVPQGEVLPSELEALFRSQPAADTPEAHVQLYMGDHFRWLHQLVEVPSNSQAGAQAPIDSALRDLGELYRSLSQAQGLAGSNILEHNGQAGVAIQQIEAGAADLPEPIRQWILGLSRHSSDLTVSGMRRGLASGWAGGPGDLCRRATEGRYPFASGSRRDIPLSDFARLFGRKAEIDTFFAENLSPFVDKSKGSWQFRPTSGVDFPIGRNTLAQFQRAATIRDTMFDDAGQVSVGFLLTVAETDPLTDQVVVDIDGQRLEHRRGTAAAAMHFHWPTAGGVGGASVAFIGFQGATLSKSGHWALFRLLNEADKQPLGGGDLIQVRLVSGRHWAVFNLQPDSVMSPLSRNLLSEFRCPDFL</sequence>
<dbReference type="SUPFAM" id="SSF52540">
    <property type="entry name" value="P-loop containing nucleoside triphosphate hydrolases"/>
    <property type="match status" value="1"/>
</dbReference>
<evidence type="ECO:0000313" key="6">
    <source>
        <dbReference type="EMBL" id="ANL88093.1"/>
    </source>
</evidence>
<dbReference type="AlphaFoldDB" id="A0A192TMF2"/>
<dbReference type="Proteomes" id="UP000078551">
    <property type="component" value="Plasmid pRphaN671d"/>
</dbReference>
<feature type="region of interest" description="Disordered" evidence="1">
    <location>
        <begin position="88"/>
        <end position="109"/>
    </location>
</feature>
<evidence type="ECO:0000259" key="3">
    <source>
        <dbReference type="Pfam" id="PF06744"/>
    </source>
</evidence>
<dbReference type="NCBIfam" id="TIGR03348">
    <property type="entry name" value="VI_IcmF"/>
    <property type="match status" value="1"/>
</dbReference>
<evidence type="ECO:0000313" key="7">
    <source>
        <dbReference type="EMBL" id="QPK11271.1"/>
    </source>
</evidence>
<dbReference type="RefSeq" id="WP_012489525.1">
    <property type="nucleotide sequence ID" value="NZ_CP013530.1"/>
</dbReference>
<feature type="compositionally biased region" description="Basic and acidic residues" evidence="1">
    <location>
        <begin position="92"/>
        <end position="102"/>
    </location>
</feature>
<evidence type="ECO:0000313" key="9">
    <source>
        <dbReference type="Proteomes" id="UP000540266"/>
    </source>
</evidence>
<evidence type="ECO:0000259" key="4">
    <source>
        <dbReference type="Pfam" id="PF06761"/>
    </source>
</evidence>
<name>A0A192TMF2_9HYPH</name>
<keyword evidence="8" id="KW-1185">Reference proteome</keyword>
<dbReference type="PANTHER" id="PTHR36153:SF1">
    <property type="entry name" value="TYPE VI SECRETION SYSTEM COMPONENT TSSM1"/>
    <property type="match status" value="1"/>
</dbReference>
<accession>A0A192TMF2</accession>
<dbReference type="InterPro" id="IPR009612">
    <property type="entry name" value="IcmF-rel"/>
</dbReference>
<dbReference type="Pfam" id="PF14331">
    <property type="entry name" value="IcmF-related_N"/>
    <property type="match status" value="1"/>
</dbReference>
<keyword evidence="2" id="KW-1133">Transmembrane helix</keyword>
<proteinExistence type="predicted"/>
<feature type="domain" description="IcmF-related" evidence="4">
    <location>
        <begin position="527"/>
        <end position="825"/>
    </location>
</feature>
<evidence type="ECO:0000259" key="5">
    <source>
        <dbReference type="Pfam" id="PF14331"/>
    </source>
</evidence>
<organism evidence="7 9">
    <name type="scientific">Rhizobium phaseoli</name>
    <dbReference type="NCBI Taxonomy" id="396"/>
    <lineage>
        <taxon>Bacteria</taxon>
        <taxon>Pseudomonadati</taxon>
        <taxon>Pseudomonadota</taxon>
        <taxon>Alphaproteobacteria</taxon>
        <taxon>Hyphomicrobiales</taxon>
        <taxon>Rhizobiaceae</taxon>
        <taxon>Rhizobium/Agrobacterium group</taxon>
        <taxon>Rhizobium</taxon>
    </lineage>
</organism>
<gene>
    <name evidence="7" type="primary">tssM</name>
    <name evidence="6" type="ORF">AMC81_PD00239</name>
    <name evidence="7" type="ORF">HER27_023210</name>
</gene>
<reference evidence="6 8" key="1">
    <citation type="submission" date="2015-11" db="EMBL/GenBank/DDBJ databases">
        <title>The limits of bacterial species coexistence and the symbiotic plasmid transference in sympatric Rhizobium populations.</title>
        <authorList>
            <person name="Perez-Carrascal O.M."/>
            <person name="VanInsberghe D."/>
            <person name="Juarez S."/>
            <person name="Polz M.F."/>
            <person name="Vinuesa P."/>
            <person name="Gonzalez V."/>
        </authorList>
    </citation>
    <scope>NUCLEOTIDE SEQUENCE [LARGE SCALE GENOMIC DNA]</scope>
    <source>
        <strain evidence="6 8">N771</strain>
        <plasmid evidence="6 8">pRphaN671d</plasmid>
    </source>
</reference>
<keyword evidence="2" id="KW-0812">Transmembrane</keyword>
<feature type="transmembrane region" description="Helical" evidence="2">
    <location>
        <begin position="12"/>
        <end position="33"/>
    </location>
</feature>
<evidence type="ECO:0000313" key="8">
    <source>
        <dbReference type="Proteomes" id="UP000078551"/>
    </source>
</evidence>
<dbReference type="InterPro" id="IPR025743">
    <property type="entry name" value="TssM1_N"/>
</dbReference>
<reference evidence="7 9" key="2">
    <citation type="submission" date="2020-11" db="EMBL/GenBank/DDBJ databases">
        <title>Indigenous Rhizobia Nodulating Common beans in Western Kenya.</title>
        <authorList>
            <person name="Wekesa C.S."/>
            <person name="Oelmueller R."/>
            <person name="Furch A.C."/>
        </authorList>
    </citation>
    <scope>NUCLEOTIDE SEQUENCE [LARGE SCALE GENOMIC DNA]</scope>
    <source>
        <strain evidence="9">BS3</strain>
        <strain evidence="7">S3</strain>
        <plasmid evidence="7 9">pBS3a</plasmid>
    </source>
</reference>
<keyword evidence="7" id="KW-0614">Plasmid</keyword>
<dbReference type="PANTHER" id="PTHR36153">
    <property type="entry name" value="INNER MEMBRANE PROTEIN-RELATED"/>
    <property type="match status" value="1"/>
</dbReference>
<dbReference type="Pfam" id="PF06744">
    <property type="entry name" value="IcmF_C"/>
    <property type="match status" value="1"/>
</dbReference>
<geneLocation type="plasmid" evidence="7 9">
    <name>pBS3a</name>
</geneLocation>
<feature type="transmembrane region" description="Helical" evidence="2">
    <location>
        <begin position="45"/>
        <end position="63"/>
    </location>
</feature>
<feature type="transmembrane region" description="Helical" evidence="2">
    <location>
        <begin position="468"/>
        <end position="490"/>
    </location>
</feature>